<evidence type="ECO:0000313" key="2">
    <source>
        <dbReference type="EMBL" id="KAL2818948.1"/>
    </source>
</evidence>
<feature type="compositionally biased region" description="Basic and acidic residues" evidence="1">
    <location>
        <begin position="283"/>
        <end position="297"/>
    </location>
</feature>
<feature type="region of interest" description="Disordered" evidence="1">
    <location>
        <begin position="26"/>
        <end position="255"/>
    </location>
</feature>
<name>A0ABR4HTX7_9EURO</name>
<feature type="compositionally biased region" description="Polar residues" evidence="1">
    <location>
        <begin position="837"/>
        <end position="857"/>
    </location>
</feature>
<dbReference type="Proteomes" id="UP001610334">
    <property type="component" value="Unassembled WGS sequence"/>
</dbReference>
<proteinExistence type="predicted"/>
<evidence type="ECO:0008006" key="4">
    <source>
        <dbReference type="Google" id="ProtNLM"/>
    </source>
</evidence>
<feature type="region of interest" description="Disordered" evidence="1">
    <location>
        <begin position="470"/>
        <end position="493"/>
    </location>
</feature>
<evidence type="ECO:0000313" key="3">
    <source>
        <dbReference type="Proteomes" id="UP001610334"/>
    </source>
</evidence>
<reference evidence="2 3" key="1">
    <citation type="submission" date="2024-07" db="EMBL/GenBank/DDBJ databases">
        <title>Section-level genome sequencing and comparative genomics of Aspergillus sections Usti and Cavernicolus.</title>
        <authorList>
            <consortium name="Lawrence Berkeley National Laboratory"/>
            <person name="Nybo J.L."/>
            <person name="Vesth T.C."/>
            <person name="Theobald S."/>
            <person name="Frisvad J.C."/>
            <person name="Larsen T.O."/>
            <person name="Kjaerboelling I."/>
            <person name="Rothschild-Mancinelli K."/>
            <person name="Lyhne E.K."/>
            <person name="Kogle M.E."/>
            <person name="Barry K."/>
            <person name="Clum A."/>
            <person name="Na H."/>
            <person name="Ledsgaard L."/>
            <person name="Lin J."/>
            <person name="Lipzen A."/>
            <person name="Kuo A."/>
            <person name="Riley R."/>
            <person name="Mondo S."/>
            <person name="Labutti K."/>
            <person name="Haridas S."/>
            <person name="Pangalinan J."/>
            <person name="Salamov A.A."/>
            <person name="Simmons B.A."/>
            <person name="Magnuson J.K."/>
            <person name="Chen J."/>
            <person name="Drula E."/>
            <person name="Henrissat B."/>
            <person name="Wiebenga A."/>
            <person name="Lubbers R.J."/>
            <person name="Gomes A.C."/>
            <person name="Makela M.R."/>
            <person name="Stajich J."/>
            <person name="Grigoriev I.V."/>
            <person name="Mortensen U.H."/>
            <person name="De Vries R.P."/>
            <person name="Baker S.E."/>
            <person name="Andersen M.R."/>
        </authorList>
    </citation>
    <scope>NUCLEOTIDE SEQUENCE [LARGE SCALE GENOMIC DNA]</scope>
    <source>
        <strain evidence="2 3">CBS 588.65</strain>
    </source>
</reference>
<organism evidence="2 3">
    <name type="scientific">Aspergillus granulosus</name>
    <dbReference type="NCBI Taxonomy" id="176169"/>
    <lineage>
        <taxon>Eukaryota</taxon>
        <taxon>Fungi</taxon>
        <taxon>Dikarya</taxon>
        <taxon>Ascomycota</taxon>
        <taxon>Pezizomycotina</taxon>
        <taxon>Eurotiomycetes</taxon>
        <taxon>Eurotiomycetidae</taxon>
        <taxon>Eurotiales</taxon>
        <taxon>Aspergillaceae</taxon>
        <taxon>Aspergillus</taxon>
        <taxon>Aspergillus subgen. Nidulantes</taxon>
    </lineage>
</organism>
<accession>A0ABR4HTX7</accession>
<feature type="compositionally biased region" description="Basic and acidic residues" evidence="1">
    <location>
        <begin position="141"/>
        <end position="150"/>
    </location>
</feature>
<feature type="region of interest" description="Disordered" evidence="1">
    <location>
        <begin position="436"/>
        <end position="457"/>
    </location>
</feature>
<feature type="compositionally biased region" description="Low complexity" evidence="1">
    <location>
        <begin position="470"/>
        <end position="479"/>
    </location>
</feature>
<feature type="compositionally biased region" description="Basic and acidic residues" evidence="1">
    <location>
        <begin position="898"/>
        <end position="909"/>
    </location>
</feature>
<feature type="compositionally biased region" description="Basic and acidic residues" evidence="1">
    <location>
        <begin position="675"/>
        <end position="690"/>
    </location>
</feature>
<feature type="compositionally biased region" description="Acidic residues" evidence="1">
    <location>
        <begin position="719"/>
        <end position="741"/>
    </location>
</feature>
<feature type="compositionally biased region" description="Polar residues" evidence="1">
    <location>
        <begin position="1040"/>
        <end position="1050"/>
    </location>
</feature>
<feature type="region of interest" description="Disordered" evidence="1">
    <location>
        <begin position="601"/>
        <end position="627"/>
    </location>
</feature>
<feature type="compositionally biased region" description="Basic and acidic residues" evidence="1">
    <location>
        <begin position="858"/>
        <end position="869"/>
    </location>
</feature>
<feature type="compositionally biased region" description="Low complexity" evidence="1">
    <location>
        <begin position="975"/>
        <end position="988"/>
    </location>
</feature>
<feature type="compositionally biased region" description="Polar residues" evidence="1">
    <location>
        <begin position="947"/>
        <end position="958"/>
    </location>
</feature>
<feature type="compositionally biased region" description="Pro residues" evidence="1">
    <location>
        <begin position="438"/>
        <end position="454"/>
    </location>
</feature>
<comment type="caution">
    <text evidence="2">The sequence shown here is derived from an EMBL/GenBank/DDBJ whole genome shotgun (WGS) entry which is preliminary data.</text>
</comment>
<evidence type="ECO:0000256" key="1">
    <source>
        <dbReference type="SAM" id="MobiDB-lite"/>
    </source>
</evidence>
<protein>
    <recommendedName>
        <fullName evidence="4">AT DNA binding protein</fullName>
    </recommendedName>
</protein>
<keyword evidence="3" id="KW-1185">Reference proteome</keyword>
<feature type="compositionally biased region" description="Polar residues" evidence="1">
    <location>
        <begin position="601"/>
        <end position="624"/>
    </location>
</feature>
<feature type="region of interest" description="Disordered" evidence="1">
    <location>
        <begin position="656"/>
        <end position="1085"/>
    </location>
</feature>
<feature type="compositionally biased region" description="Polar residues" evidence="1">
    <location>
        <begin position="1076"/>
        <end position="1085"/>
    </location>
</feature>
<feature type="region of interest" description="Disordered" evidence="1">
    <location>
        <begin position="275"/>
        <end position="376"/>
    </location>
</feature>
<gene>
    <name evidence="2" type="ORF">BJX63DRAFT_48522</name>
</gene>
<sequence length="1206" mass="133934">MLSSHSASSSPDILAPPGDVDYLISSPFKPFQGRQSSAMSPANFRILNTPGAGRRKRSRISLSPAKSAHSIRFDDILLPGSPTRKGNGRQRSISPDKAEAEGNVSPWRIRVTLEATQDDQENQGSPSRKRPRPSTTTTKIPLKDGSEQTPRRGRGRPRKSDTPKAALRSGSPGHTPGPIGDSGQRRRPGRPRKSQPEPAPIESIEQVETEMEAQQAESAPSGTEPERRSWSPLNLAGDADSDDGFGDGIDIPFNVPDQIEQPAAEQNLAPTFEKIYGTPNGEAIDRFYSRPGDDELHSTPSKMPSPTRDLQVASASPVNSLHAGHTPRPPRVYPTPTSSSLVGDERQVGNKPTQNTSATADKLSAIPPSDPTNEYRDFDTIMESEGFSMVSLDTLPSARQHGLQSNSKIVKGSLKPFIQRESNGVLKQKARVLDPRPEVFPVPSPSPEPLPSPEPQINYPQLPVQYPQLPAASSSTSAKRLSRSPAIVTKPSPVPSRKRLLGLAKLVRLGIVLRNVLSHSNPAPAPGEQIADFMEPRRRLEEEVFSDLNPDSQRLLRVALGLGQVLAIRRKYSELRSPVRKALVEAENLEDYEEDLDNPQFEHTMNVSGTPNRQFDGTAESSPGTEMKRRFAEWQKEREAISRAIEEANSSQVIVINSDASGLQDSEREDELDELDMHESPQQLRQREKEEGEEEEQQQQHYEDGYEQEYEEKRQQQASEEEDEGPDYDVGADDDDDDGSEDIWQVQAKEEGNSGRGSVLDPHNDQQSSPQKDDSSPADQGFKWTFSPGIWLDGQGKVPSLGQSRVRKLREQDANFSDLPGAEYTPNQARYFGEKSSPLSSAQGRSPQRNLSSAASQRHTDAERHKDELREESEELDDYLNLSPERDLEDETYQIDPTTRHETEMERHQSNFADNASLSDVVGEESSVHEETLTPQNPKPANKDDQGSSWFQRITNFTPAWLKAPGRDSSPARNHSSPLPSRSSSHASTLHDEQSDEDDGRPLEPIQEDEVRESEAPPSVIESESESEPLPTPPRPQAKVTETSVSTSPNLEEEEAEEDDTEAETEKAHSLEEQEQTPTPLSTSGYFTNAHYTLLRRLLRIAEKSPEVFPYHPKPAHADIIGDYIWTSDNSYGVPITKLQFAIIQRFRQELAVGNRRAGGTGYVGWTEADLHRRLVSIIIGQQIREDRRNETRATRAMPKSIIQRG</sequence>
<dbReference type="EMBL" id="JBFXLT010000012">
    <property type="protein sequence ID" value="KAL2818948.1"/>
    <property type="molecule type" value="Genomic_DNA"/>
</dbReference>
<feature type="compositionally biased region" description="Polar residues" evidence="1">
    <location>
        <begin position="350"/>
        <end position="359"/>
    </location>
</feature>
<feature type="compositionally biased region" description="Acidic residues" evidence="1">
    <location>
        <begin position="1051"/>
        <end position="1063"/>
    </location>
</feature>